<protein>
    <submittedName>
        <fullName evidence="2">Uncharacterized protein</fullName>
    </submittedName>
</protein>
<evidence type="ECO:0000256" key="1">
    <source>
        <dbReference type="SAM" id="MobiDB-lite"/>
    </source>
</evidence>
<feature type="compositionally biased region" description="Basic residues" evidence="1">
    <location>
        <begin position="26"/>
        <end position="44"/>
    </location>
</feature>
<dbReference type="AlphaFoldDB" id="A0A164GNR9"/>
<keyword evidence="3" id="KW-1185">Reference proteome</keyword>
<organism evidence="2 3">
    <name type="scientific">Daphnia magna</name>
    <dbReference type="NCBI Taxonomy" id="35525"/>
    <lineage>
        <taxon>Eukaryota</taxon>
        <taxon>Metazoa</taxon>
        <taxon>Ecdysozoa</taxon>
        <taxon>Arthropoda</taxon>
        <taxon>Crustacea</taxon>
        <taxon>Branchiopoda</taxon>
        <taxon>Diplostraca</taxon>
        <taxon>Cladocera</taxon>
        <taxon>Anomopoda</taxon>
        <taxon>Daphniidae</taxon>
        <taxon>Daphnia</taxon>
    </lineage>
</organism>
<accession>A0A164GNR9</accession>
<feature type="non-terminal residue" evidence="2">
    <location>
        <position position="1"/>
    </location>
</feature>
<evidence type="ECO:0000313" key="3">
    <source>
        <dbReference type="Proteomes" id="UP000076858"/>
    </source>
</evidence>
<evidence type="ECO:0000313" key="2">
    <source>
        <dbReference type="EMBL" id="KZR99168.1"/>
    </source>
</evidence>
<gene>
    <name evidence="2" type="ORF">APZ42_005075</name>
</gene>
<dbReference type="Proteomes" id="UP000076858">
    <property type="component" value="Unassembled WGS sequence"/>
</dbReference>
<name>A0A164GNR9_9CRUS</name>
<proteinExistence type="predicted"/>
<dbReference type="EMBL" id="LRGB01014522">
    <property type="protein sequence ID" value="KZR99168.1"/>
    <property type="molecule type" value="Genomic_DNA"/>
</dbReference>
<comment type="caution">
    <text evidence="2">The sequence shown here is derived from an EMBL/GenBank/DDBJ whole genome shotgun (WGS) entry which is preliminary data.</text>
</comment>
<feature type="region of interest" description="Disordered" evidence="1">
    <location>
        <begin position="1"/>
        <end position="63"/>
    </location>
</feature>
<reference evidence="2 3" key="1">
    <citation type="submission" date="2016-03" db="EMBL/GenBank/DDBJ databases">
        <title>EvidentialGene: Evidence-directed Construction of Genes on Genomes.</title>
        <authorList>
            <person name="Gilbert D.G."/>
            <person name="Choi J.-H."/>
            <person name="Mockaitis K."/>
            <person name="Colbourne J."/>
            <person name="Pfrender M."/>
        </authorList>
    </citation>
    <scope>NUCLEOTIDE SEQUENCE [LARGE SCALE GENOMIC DNA]</scope>
    <source>
        <strain evidence="2 3">Xinb3</strain>
        <tissue evidence="2">Complete organism</tissue>
    </source>
</reference>
<sequence length="63" mass="7188">SEKKKKKPNTPYDAQTNGSHAPYLTPRKHRTDKGQRRTKKKVGAKRLPSAHILKTNLATRCHL</sequence>